<feature type="transmembrane region" description="Helical" evidence="1">
    <location>
        <begin position="28"/>
        <end position="44"/>
    </location>
</feature>
<feature type="transmembrane region" description="Helical" evidence="1">
    <location>
        <begin position="89"/>
        <end position="109"/>
    </location>
</feature>
<sequence length="180" mass="19569">MLTKGLIYVLLGVYILMFAQSFTPLSGQILGSLFILAGIFQFLFSSRNHSTDNSNIWGYAYGLNDIGFGIAIVVDAMGDTTTIVETMAFWAMVYAVLQSVQAMYSFIAARGGKSIPVTNKLIHAADVLVAGGMSYVLLSFTRGFDESMRLSGLFPIGLGLSIFVLTQQMRSQAAHQQRVS</sequence>
<evidence type="ECO:0000256" key="1">
    <source>
        <dbReference type="SAM" id="Phobius"/>
    </source>
</evidence>
<name>A0A0E3VAN3_9BACT</name>
<dbReference type="EMBL" id="CP010429">
    <property type="protein sequence ID" value="AKD58376.1"/>
    <property type="molecule type" value="Genomic_DNA"/>
</dbReference>
<dbReference type="STRING" id="1379870.SD10_06835"/>
<feature type="transmembrane region" description="Helical" evidence="1">
    <location>
        <begin position="147"/>
        <end position="166"/>
    </location>
</feature>
<dbReference type="PATRIC" id="fig|1379870.5.peg.1486"/>
<evidence type="ECO:0000313" key="3">
    <source>
        <dbReference type="Proteomes" id="UP000033054"/>
    </source>
</evidence>
<evidence type="ECO:0000313" key="2">
    <source>
        <dbReference type="EMBL" id="AKD58376.1"/>
    </source>
</evidence>
<dbReference type="InterPro" id="IPR005325">
    <property type="entry name" value="DUF308_memb"/>
</dbReference>
<dbReference type="HOGENOM" id="CLU_1400661_0_0_10"/>
<gene>
    <name evidence="2" type="ORF">SD10_06835</name>
</gene>
<keyword evidence="1" id="KW-0812">Transmembrane</keyword>
<keyword evidence="1" id="KW-0472">Membrane</keyword>
<protein>
    <submittedName>
        <fullName evidence="2">Uncharacterized protein</fullName>
    </submittedName>
</protein>
<proteinExistence type="predicted"/>
<accession>A0A0E3VAN3</accession>
<feature type="transmembrane region" description="Helical" evidence="1">
    <location>
        <begin position="5"/>
        <end position="22"/>
    </location>
</feature>
<dbReference type="Pfam" id="PF03729">
    <property type="entry name" value="DUF308"/>
    <property type="match status" value="1"/>
</dbReference>
<keyword evidence="3" id="KW-1185">Reference proteome</keyword>
<feature type="transmembrane region" description="Helical" evidence="1">
    <location>
        <begin position="56"/>
        <end position="77"/>
    </location>
</feature>
<dbReference type="Proteomes" id="UP000033054">
    <property type="component" value="Chromosome"/>
</dbReference>
<reference evidence="2 3" key="1">
    <citation type="journal article" date="2014" name="Curr. Microbiol.">
        <title>Spirosoma radiotolerans sp. nov., a gamma-radiation-resistant bacterium isolated from gamma ray-irradiated soil.</title>
        <authorList>
            <person name="Lee J.J."/>
            <person name="Srinivasan S."/>
            <person name="Lim S."/>
            <person name="Joe M."/>
            <person name="Im S."/>
            <person name="Bae S.I."/>
            <person name="Park K.R."/>
            <person name="Han J.H."/>
            <person name="Park S.H."/>
            <person name="Joo B.M."/>
            <person name="Park S.J."/>
            <person name="Kim M.K."/>
        </authorList>
    </citation>
    <scope>NUCLEOTIDE SEQUENCE [LARGE SCALE GENOMIC DNA]</scope>
    <source>
        <strain evidence="2 3">DG5A</strain>
    </source>
</reference>
<keyword evidence="1" id="KW-1133">Transmembrane helix</keyword>
<feature type="transmembrane region" description="Helical" evidence="1">
    <location>
        <begin position="121"/>
        <end position="141"/>
    </location>
</feature>
<dbReference type="KEGG" id="srd:SD10_06835"/>
<dbReference type="AlphaFoldDB" id="A0A0E3VAN3"/>
<organism evidence="2 3">
    <name type="scientific">Spirosoma radiotolerans</name>
    <dbReference type="NCBI Taxonomy" id="1379870"/>
    <lineage>
        <taxon>Bacteria</taxon>
        <taxon>Pseudomonadati</taxon>
        <taxon>Bacteroidota</taxon>
        <taxon>Cytophagia</taxon>
        <taxon>Cytophagales</taxon>
        <taxon>Cytophagaceae</taxon>
        <taxon>Spirosoma</taxon>
    </lineage>
</organism>